<dbReference type="Proteomes" id="UP001152795">
    <property type="component" value="Unassembled WGS sequence"/>
</dbReference>
<organism evidence="1 2">
    <name type="scientific">Paramuricea clavata</name>
    <name type="common">Red gorgonian</name>
    <name type="synonym">Violescent sea-whip</name>
    <dbReference type="NCBI Taxonomy" id="317549"/>
    <lineage>
        <taxon>Eukaryota</taxon>
        <taxon>Metazoa</taxon>
        <taxon>Cnidaria</taxon>
        <taxon>Anthozoa</taxon>
        <taxon>Octocorallia</taxon>
        <taxon>Malacalcyonacea</taxon>
        <taxon>Plexauridae</taxon>
        <taxon>Paramuricea</taxon>
    </lineage>
</organism>
<keyword evidence="2" id="KW-1185">Reference proteome</keyword>
<gene>
    <name evidence="1" type="ORF">PACLA_8A066094</name>
</gene>
<dbReference type="EMBL" id="CACRXK020032549">
    <property type="protein sequence ID" value="CAB4043526.1"/>
    <property type="molecule type" value="Genomic_DNA"/>
</dbReference>
<dbReference type="AlphaFoldDB" id="A0A7D9M5F1"/>
<sequence length="139" mass="16000">MSGPTLDALIRVESILRWRKEECHNFTVSSEIMLKFNMATIYLIKKEDDFLPDNAVKARKTKAMVGINQETDIGDIQDFPEDITEEDLENIGEESNKDFNRNVLLVILDTETDELDDEFRKAVTEIEGKKSFPCSYCTK</sequence>
<protein>
    <submittedName>
        <fullName evidence="1">Uncharacterized protein</fullName>
    </submittedName>
</protein>
<evidence type="ECO:0000313" key="2">
    <source>
        <dbReference type="Proteomes" id="UP001152795"/>
    </source>
</evidence>
<feature type="non-terminal residue" evidence="1">
    <location>
        <position position="1"/>
    </location>
</feature>
<reference evidence="1" key="1">
    <citation type="submission" date="2020-04" db="EMBL/GenBank/DDBJ databases">
        <authorList>
            <person name="Alioto T."/>
            <person name="Alioto T."/>
            <person name="Gomez Garrido J."/>
        </authorList>
    </citation>
    <scope>NUCLEOTIDE SEQUENCE</scope>
    <source>
        <strain evidence="1">A484AB</strain>
    </source>
</reference>
<comment type="caution">
    <text evidence="1">The sequence shown here is derived from an EMBL/GenBank/DDBJ whole genome shotgun (WGS) entry which is preliminary data.</text>
</comment>
<proteinExistence type="predicted"/>
<name>A0A7D9M5F1_PARCT</name>
<accession>A0A7D9M5F1</accession>
<evidence type="ECO:0000313" key="1">
    <source>
        <dbReference type="EMBL" id="CAB4043526.1"/>
    </source>
</evidence>